<evidence type="ECO:0000313" key="3">
    <source>
        <dbReference type="EMBL" id="KAF8469819.1"/>
    </source>
</evidence>
<evidence type="ECO:0000313" key="4">
    <source>
        <dbReference type="Proteomes" id="UP000759537"/>
    </source>
</evidence>
<dbReference type="AlphaFoldDB" id="A0A9P5MP40"/>
<reference evidence="3" key="1">
    <citation type="submission" date="2019-10" db="EMBL/GenBank/DDBJ databases">
        <authorList>
            <consortium name="DOE Joint Genome Institute"/>
            <person name="Kuo A."/>
            <person name="Miyauchi S."/>
            <person name="Kiss E."/>
            <person name="Drula E."/>
            <person name="Kohler A."/>
            <person name="Sanchez-Garcia M."/>
            <person name="Andreopoulos B."/>
            <person name="Barry K.W."/>
            <person name="Bonito G."/>
            <person name="Buee M."/>
            <person name="Carver A."/>
            <person name="Chen C."/>
            <person name="Cichocki N."/>
            <person name="Clum A."/>
            <person name="Culley D."/>
            <person name="Crous P.W."/>
            <person name="Fauchery L."/>
            <person name="Girlanda M."/>
            <person name="Hayes R."/>
            <person name="Keri Z."/>
            <person name="LaButti K."/>
            <person name="Lipzen A."/>
            <person name="Lombard V."/>
            <person name="Magnuson J."/>
            <person name="Maillard F."/>
            <person name="Morin E."/>
            <person name="Murat C."/>
            <person name="Nolan M."/>
            <person name="Ohm R."/>
            <person name="Pangilinan J."/>
            <person name="Pereira M."/>
            <person name="Perotto S."/>
            <person name="Peter M."/>
            <person name="Riley R."/>
            <person name="Sitrit Y."/>
            <person name="Stielow B."/>
            <person name="Szollosi G."/>
            <person name="Zifcakova L."/>
            <person name="Stursova M."/>
            <person name="Spatafora J.W."/>
            <person name="Tedersoo L."/>
            <person name="Vaario L.-M."/>
            <person name="Yamada A."/>
            <person name="Yan M."/>
            <person name="Wang P."/>
            <person name="Xu J."/>
            <person name="Bruns T."/>
            <person name="Baldrian P."/>
            <person name="Vilgalys R."/>
            <person name="Henrissat B."/>
            <person name="Grigoriev I.V."/>
            <person name="Hibbett D."/>
            <person name="Nagy L.G."/>
            <person name="Martin F.M."/>
        </authorList>
    </citation>
    <scope>NUCLEOTIDE SEQUENCE</scope>
    <source>
        <strain evidence="3">Prilba</strain>
    </source>
</reference>
<dbReference type="EMBL" id="WHVB01000027">
    <property type="protein sequence ID" value="KAF8469819.1"/>
    <property type="molecule type" value="Genomic_DNA"/>
</dbReference>
<sequence length="99" mass="10259">MRLSSYIPFFLPGALVLAAPAELANDLNPRNSGGVKESGVSWKRDGGRGGVNRNAVGDRGVNGNAVGWKRDGDRSVNGNAVGWKRDQVGGGQSDAGEGH</sequence>
<keyword evidence="4" id="KW-1185">Reference proteome</keyword>
<dbReference type="Proteomes" id="UP000759537">
    <property type="component" value="Unassembled WGS sequence"/>
</dbReference>
<evidence type="ECO:0000256" key="1">
    <source>
        <dbReference type="SAM" id="MobiDB-lite"/>
    </source>
</evidence>
<feature type="signal peptide" evidence="2">
    <location>
        <begin position="1"/>
        <end position="18"/>
    </location>
</feature>
<reference evidence="3" key="2">
    <citation type="journal article" date="2020" name="Nat. Commun.">
        <title>Large-scale genome sequencing of mycorrhizal fungi provides insights into the early evolution of symbiotic traits.</title>
        <authorList>
            <person name="Miyauchi S."/>
            <person name="Kiss E."/>
            <person name="Kuo A."/>
            <person name="Drula E."/>
            <person name="Kohler A."/>
            <person name="Sanchez-Garcia M."/>
            <person name="Morin E."/>
            <person name="Andreopoulos B."/>
            <person name="Barry K.W."/>
            <person name="Bonito G."/>
            <person name="Buee M."/>
            <person name="Carver A."/>
            <person name="Chen C."/>
            <person name="Cichocki N."/>
            <person name="Clum A."/>
            <person name="Culley D."/>
            <person name="Crous P.W."/>
            <person name="Fauchery L."/>
            <person name="Girlanda M."/>
            <person name="Hayes R.D."/>
            <person name="Keri Z."/>
            <person name="LaButti K."/>
            <person name="Lipzen A."/>
            <person name="Lombard V."/>
            <person name="Magnuson J."/>
            <person name="Maillard F."/>
            <person name="Murat C."/>
            <person name="Nolan M."/>
            <person name="Ohm R.A."/>
            <person name="Pangilinan J."/>
            <person name="Pereira M.F."/>
            <person name="Perotto S."/>
            <person name="Peter M."/>
            <person name="Pfister S."/>
            <person name="Riley R."/>
            <person name="Sitrit Y."/>
            <person name="Stielow J.B."/>
            <person name="Szollosi G."/>
            <person name="Zifcakova L."/>
            <person name="Stursova M."/>
            <person name="Spatafora J.W."/>
            <person name="Tedersoo L."/>
            <person name="Vaario L.M."/>
            <person name="Yamada A."/>
            <person name="Yan M."/>
            <person name="Wang P."/>
            <person name="Xu J."/>
            <person name="Bruns T."/>
            <person name="Baldrian P."/>
            <person name="Vilgalys R."/>
            <person name="Dunand C."/>
            <person name="Henrissat B."/>
            <person name="Grigoriev I.V."/>
            <person name="Hibbett D."/>
            <person name="Nagy L.G."/>
            <person name="Martin F.M."/>
        </authorList>
    </citation>
    <scope>NUCLEOTIDE SEQUENCE</scope>
    <source>
        <strain evidence="3">Prilba</strain>
    </source>
</reference>
<protein>
    <submittedName>
        <fullName evidence="3">Uncharacterized protein</fullName>
    </submittedName>
</protein>
<name>A0A9P5MP40_9AGAM</name>
<organism evidence="3 4">
    <name type="scientific">Russula ochroleuca</name>
    <dbReference type="NCBI Taxonomy" id="152965"/>
    <lineage>
        <taxon>Eukaryota</taxon>
        <taxon>Fungi</taxon>
        <taxon>Dikarya</taxon>
        <taxon>Basidiomycota</taxon>
        <taxon>Agaricomycotina</taxon>
        <taxon>Agaricomycetes</taxon>
        <taxon>Russulales</taxon>
        <taxon>Russulaceae</taxon>
        <taxon>Russula</taxon>
    </lineage>
</organism>
<feature type="region of interest" description="Disordered" evidence="1">
    <location>
        <begin position="26"/>
        <end position="99"/>
    </location>
</feature>
<feature type="compositionally biased region" description="Low complexity" evidence="1">
    <location>
        <begin position="51"/>
        <end position="67"/>
    </location>
</feature>
<gene>
    <name evidence="3" type="ORF">DFH94DRAFT_697144</name>
</gene>
<keyword evidence="2" id="KW-0732">Signal</keyword>
<comment type="caution">
    <text evidence="3">The sequence shown here is derived from an EMBL/GenBank/DDBJ whole genome shotgun (WGS) entry which is preliminary data.</text>
</comment>
<feature type="chain" id="PRO_5040299373" evidence="2">
    <location>
        <begin position="19"/>
        <end position="99"/>
    </location>
</feature>
<proteinExistence type="predicted"/>
<accession>A0A9P5MP40</accession>
<evidence type="ECO:0000256" key="2">
    <source>
        <dbReference type="SAM" id="SignalP"/>
    </source>
</evidence>